<keyword evidence="3 6" id="KW-0812">Transmembrane</keyword>
<accession>A0A4Q7L733</accession>
<dbReference type="AlphaFoldDB" id="A0A4Q7L733"/>
<evidence type="ECO:0000256" key="2">
    <source>
        <dbReference type="ARBA" id="ARBA00022475"/>
    </source>
</evidence>
<dbReference type="EMBL" id="SGWQ01000001">
    <property type="protein sequence ID" value="RZS45177.1"/>
    <property type="molecule type" value="Genomic_DNA"/>
</dbReference>
<evidence type="ECO:0000256" key="4">
    <source>
        <dbReference type="ARBA" id="ARBA00022989"/>
    </source>
</evidence>
<dbReference type="PANTHER" id="PTHR42688">
    <property type="entry name" value="CONSERVED PROTEIN"/>
    <property type="match status" value="1"/>
</dbReference>
<gene>
    <name evidence="7" type="ORF">EV193_1011064</name>
</gene>
<evidence type="ECO:0000256" key="5">
    <source>
        <dbReference type="ARBA" id="ARBA00023136"/>
    </source>
</evidence>
<evidence type="ECO:0000256" key="6">
    <source>
        <dbReference type="SAM" id="Phobius"/>
    </source>
</evidence>
<sequence>MTVGVGVAALLAYSVAGPLLASVGAGAVLAGVVTAAGEPLIVLAMARRHPISLWRKDLPHVPLSHLVFAGVSALGLAGFGLLSFHAVRTGLLAPAVAPLTYAGALLTGLASHRWGPRALLALPPVAVLVPVLGFSSSTALAVIGVLSWGIALGVLESRLRAARGAVFAVVLGVATAVGGVLGGVLYAWSVSALVIFSVACQMVALAVLGYWVERAGRGRLG</sequence>
<feature type="transmembrane region" description="Helical" evidence="6">
    <location>
        <begin position="166"/>
        <end position="188"/>
    </location>
</feature>
<feature type="transmembrane region" description="Helical" evidence="6">
    <location>
        <begin position="91"/>
        <end position="111"/>
    </location>
</feature>
<dbReference type="InterPro" id="IPR052425">
    <property type="entry name" value="Uncharacterized_MFS-type"/>
</dbReference>
<feature type="transmembrane region" description="Helical" evidence="6">
    <location>
        <begin position="194"/>
        <end position="212"/>
    </location>
</feature>
<comment type="caution">
    <text evidence="7">The sequence shown here is derived from an EMBL/GenBank/DDBJ whole genome shotgun (WGS) entry which is preliminary data.</text>
</comment>
<name>A0A4Q7L733_9PSEU</name>
<dbReference type="GO" id="GO:0005886">
    <property type="term" value="C:plasma membrane"/>
    <property type="evidence" value="ECO:0007669"/>
    <property type="project" value="UniProtKB-SubCell"/>
</dbReference>
<dbReference type="RefSeq" id="WP_130342751.1">
    <property type="nucleotide sequence ID" value="NZ_SGWQ01000001.1"/>
</dbReference>
<feature type="transmembrane region" description="Helical" evidence="6">
    <location>
        <begin position="63"/>
        <end position="84"/>
    </location>
</feature>
<keyword evidence="5 6" id="KW-0472">Membrane</keyword>
<evidence type="ECO:0000313" key="7">
    <source>
        <dbReference type="EMBL" id="RZS45177.1"/>
    </source>
</evidence>
<protein>
    <submittedName>
        <fullName evidence="7">Uncharacterized protein</fullName>
    </submittedName>
</protein>
<keyword evidence="8" id="KW-1185">Reference proteome</keyword>
<dbReference type="PANTHER" id="PTHR42688:SF1">
    <property type="entry name" value="BLR5212 PROTEIN"/>
    <property type="match status" value="1"/>
</dbReference>
<evidence type="ECO:0000256" key="1">
    <source>
        <dbReference type="ARBA" id="ARBA00004651"/>
    </source>
</evidence>
<comment type="subcellular location">
    <subcellularLocation>
        <location evidence="1">Cell membrane</location>
        <topology evidence="1">Multi-pass membrane protein</topology>
    </subcellularLocation>
</comment>
<evidence type="ECO:0000256" key="3">
    <source>
        <dbReference type="ARBA" id="ARBA00022692"/>
    </source>
</evidence>
<feature type="transmembrane region" description="Helical" evidence="6">
    <location>
        <begin position="131"/>
        <end position="154"/>
    </location>
</feature>
<proteinExistence type="predicted"/>
<dbReference type="Proteomes" id="UP000294257">
    <property type="component" value="Unassembled WGS sequence"/>
</dbReference>
<evidence type="ECO:0000313" key="8">
    <source>
        <dbReference type="Proteomes" id="UP000294257"/>
    </source>
</evidence>
<keyword evidence="4 6" id="KW-1133">Transmembrane helix</keyword>
<keyword evidence="2" id="KW-1003">Cell membrane</keyword>
<reference evidence="7 8" key="1">
    <citation type="submission" date="2019-02" db="EMBL/GenBank/DDBJ databases">
        <title>Genomic Encyclopedia of Type Strains, Phase IV (KMG-IV): sequencing the most valuable type-strain genomes for metagenomic binning, comparative biology and taxonomic classification.</title>
        <authorList>
            <person name="Goeker M."/>
        </authorList>
    </citation>
    <scope>NUCLEOTIDE SEQUENCE [LARGE SCALE GENOMIC DNA]</scope>
    <source>
        <strain evidence="7 8">DSM 101727</strain>
    </source>
</reference>
<organism evidence="7 8">
    <name type="scientific">Herbihabitans rhizosphaerae</name>
    <dbReference type="NCBI Taxonomy" id="1872711"/>
    <lineage>
        <taxon>Bacteria</taxon>
        <taxon>Bacillati</taxon>
        <taxon>Actinomycetota</taxon>
        <taxon>Actinomycetes</taxon>
        <taxon>Pseudonocardiales</taxon>
        <taxon>Pseudonocardiaceae</taxon>
        <taxon>Herbihabitans</taxon>
    </lineage>
</organism>